<sequence length="53" mass="6021">MSSRLHSMCPLSNSSTFVTMKVSPELFVNMESIWVSAFEWNVKAVRSKELNLA</sequence>
<reference evidence="1 2" key="1">
    <citation type="submission" date="2022-05" db="EMBL/GenBank/DDBJ databases">
        <title>Chromosome-level reference genomes for two strains of Caenorhabditis briggsae: an improved platform for comparative genomics.</title>
        <authorList>
            <person name="Stevens L."/>
            <person name="Andersen E.C."/>
        </authorList>
    </citation>
    <scope>NUCLEOTIDE SEQUENCE [LARGE SCALE GENOMIC DNA]</scope>
    <source>
        <strain evidence="1">QX1410_ONT</strain>
        <tissue evidence="1">Whole-organism</tissue>
    </source>
</reference>
<dbReference type="EMBL" id="CP090896">
    <property type="protein sequence ID" value="ULT84861.1"/>
    <property type="molecule type" value="Genomic_DNA"/>
</dbReference>
<dbReference type="Proteomes" id="UP000827892">
    <property type="component" value="Chromosome X"/>
</dbReference>
<evidence type="ECO:0000313" key="2">
    <source>
        <dbReference type="Proteomes" id="UP000827892"/>
    </source>
</evidence>
<evidence type="ECO:0000313" key="1">
    <source>
        <dbReference type="EMBL" id="ULT84861.1"/>
    </source>
</evidence>
<organism evidence="1 2">
    <name type="scientific">Caenorhabditis briggsae</name>
    <dbReference type="NCBI Taxonomy" id="6238"/>
    <lineage>
        <taxon>Eukaryota</taxon>
        <taxon>Metazoa</taxon>
        <taxon>Ecdysozoa</taxon>
        <taxon>Nematoda</taxon>
        <taxon>Chromadorea</taxon>
        <taxon>Rhabditida</taxon>
        <taxon>Rhabditina</taxon>
        <taxon>Rhabditomorpha</taxon>
        <taxon>Rhabditoidea</taxon>
        <taxon>Rhabditidae</taxon>
        <taxon>Peloderinae</taxon>
        <taxon>Caenorhabditis</taxon>
    </lineage>
</organism>
<proteinExistence type="predicted"/>
<protein>
    <submittedName>
        <fullName evidence="1">Uncharacterized protein</fullName>
    </submittedName>
</protein>
<dbReference type="AlphaFoldDB" id="A0AAE8ZV34"/>
<gene>
    <name evidence="1" type="ORF">L3Y34_013504</name>
</gene>
<accession>A0AAE8ZV34</accession>
<name>A0AAE8ZV34_CAEBR</name>